<evidence type="ECO:0000313" key="2">
    <source>
        <dbReference type="Proteomes" id="UP000037510"/>
    </source>
</evidence>
<sequence length="76" mass="8989">MYFDNKRAFNMLQYLVADVREVKWMACANRGFYVHLSTLAEVRERVLEHVNVLARPLVLQRELHPVVWTPVYANVT</sequence>
<accession>A0A0L7L7M1</accession>
<dbReference type="STRING" id="104452.A0A0L7L7M1"/>
<comment type="caution">
    <text evidence="1">The sequence shown here is derived from an EMBL/GenBank/DDBJ whole genome shotgun (WGS) entry which is preliminary data.</text>
</comment>
<proteinExistence type="predicted"/>
<gene>
    <name evidence="1" type="ORF">OBRU01_10794</name>
</gene>
<dbReference type="AlphaFoldDB" id="A0A0L7L7M1"/>
<name>A0A0L7L7M1_OPEBR</name>
<reference evidence="1 2" key="1">
    <citation type="journal article" date="2015" name="Genome Biol. Evol.">
        <title>The genome of winter moth (Operophtera brumata) provides a genomic perspective on sexual dimorphism and phenology.</title>
        <authorList>
            <person name="Derks M.F."/>
            <person name="Smit S."/>
            <person name="Salis L."/>
            <person name="Schijlen E."/>
            <person name="Bossers A."/>
            <person name="Mateman C."/>
            <person name="Pijl A.S."/>
            <person name="de Ridder D."/>
            <person name="Groenen M.A."/>
            <person name="Visser M.E."/>
            <person name="Megens H.J."/>
        </authorList>
    </citation>
    <scope>NUCLEOTIDE SEQUENCE [LARGE SCALE GENOMIC DNA]</scope>
    <source>
        <strain evidence="1">WM2013NL</strain>
        <tissue evidence="1">Head and thorax</tissue>
    </source>
</reference>
<organism evidence="1 2">
    <name type="scientific">Operophtera brumata</name>
    <name type="common">Winter moth</name>
    <name type="synonym">Phalaena brumata</name>
    <dbReference type="NCBI Taxonomy" id="104452"/>
    <lineage>
        <taxon>Eukaryota</taxon>
        <taxon>Metazoa</taxon>
        <taxon>Ecdysozoa</taxon>
        <taxon>Arthropoda</taxon>
        <taxon>Hexapoda</taxon>
        <taxon>Insecta</taxon>
        <taxon>Pterygota</taxon>
        <taxon>Neoptera</taxon>
        <taxon>Endopterygota</taxon>
        <taxon>Lepidoptera</taxon>
        <taxon>Glossata</taxon>
        <taxon>Ditrysia</taxon>
        <taxon>Geometroidea</taxon>
        <taxon>Geometridae</taxon>
        <taxon>Larentiinae</taxon>
        <taxon>Operophtera</taxon>
    </lineage>
</organism>
<evidence type="ECO:0000313" key="1">
    <source>
        <dbReference type="EMBL" id="KOB71483.1"/>
    </source>
</evidence>
<dbReference type="Proteomes" id="UP000037510">
    <property type="component" value="Unassembled WGS sequence"/>
</dbReference>
<feature type="non-terminal residue" evidence="1">
    <location>
        <position position="76"/>
    </location>
</feature>
<dbReference type="EMBL" id="JTDY01002403">
    <property type="protein sequence ID" value="KOB71483.1"/>
    <property type="molecule type" value="Genomic_DNA"/>
</dbReference>
<protein>
    <submittedName>
        <fullName evidence="1">Uncharacterized protein</fullName>
    </submittedName>
</protein>
<keyword evidence="2" id="KW-1185">Reference proteome</keyword>